<feature type="region of interest" description="Disordered" evidence="1">
    <location>
        <begin position="82"/>
        <end position="107"/>
    </location>
</feature>
<evidence type="ECO:0000256" key="1">
    <source>
        <dbReference type="SAM" id="MobiDB-lite"/>
    </source>
</evidence>
<comment type="caution">
    <text evidence="2">The sequence shown here is derived from an EMBL/GenBank/DDBJ whole genome shotgun (WGS) entry which is preliminary data.</text>
</comment>
<sequence>MTNTDFDAEADTHFQAFCAPGEQGHILIPVVWHPTLNQLYVLWTDITDCFPGVTRIQYGNIFVPMLRNERLYRVEDEQVAVRETVDQDADTDDRNENDDNDDGSSEEGERLIRVEMQTQQQQKVETTEFESATPKDIRQIVATSVFDLPFTQEEKDLRTGQEEAMDTRDINDLSEEEWAEIAARVMEMEREEHEQRGKEDGEDDDVVGSPPTQPIALAEPVGPMVQEKALMLVELVKHRAKEILKKQYDEFTATIESTKPTIATISEPQLRANTNFQLYNLCDCGGILGFDGAWYPHWIKDDELFPTPAFETSYSPSDLGEVIPIAGEYMMGVLEMLKYGVCADGVTKIPTQTSPDLQKRLSLAISYLESRGVLSCERYLENVSADLNTAMYNSMLDGLPPIATLDWHSCNRFQTWTFDRKEPQRYPCRTSEGYDRRVCRDHLLSLLPQSTLEEAGRFSADPSSVSSYAVGFHLENQKHAANARVLPDGIPDFDNMLSVTVVQLTVPIGTGTQRGAVSGWADGFELLIVAALRNSKVDKFVIFKRPLDSNREFIPSTNAINTALQTLSFDEVTITLAESGAGTPGCDIEDADFASGDLLSFFVRRQWCDEFSCWPLISLNTAISQLGCLTNVRTGFSPFSVVEKEIKEKDGIKVEDLIKRNRGLKSLELDDFLTRTRAIFMGPSRLSYSSIQGLSRSSSPSSTTVTTLTILHSRQAQFSFGKTCEIRPRYGWRFPAMEKTAFIRCSNPDEATALEKSIRSKKGPLALKRISIIDISLLELSVRESLQSIILQRNIEEIVVEERLYPDDDRLGLKNQLSYPVSDGNGGMVHQDYETTAAEIWADFLVAVRSKVTEVVVKNDPRNRVLKAIGSRTQGTLDMPWLQSLKFKSVMDSNISLFSGVVLRRSFDRSRRWPCGECHPRECSNRHQHQRQQQSQTRLAMAGSRKRQRTFQHTASEVRK</sequence>
<reference evidence="2" key="1">
    <citation type="journal article" date="2020" name="Fungal Divers.">
        <title>Resolving the Mortierellaceae phylogeny through synthesis of multi-gene phylogenetics and phylogenomics.</title>
        <authorList>
            <person name="Vandepol N."/>
            <person name="Liber J."/>
            <person name="Desiro A."/>
            <person name="Na H."/>
            <person name="Kennedy M."/>
            <person name="Barry K."/>
            <person name="Grigoriev I.V."/>
            <person name="Miller A.N."/>
            <person name="O'Donnell K."/>
            <person name="Stajich J.E."/>
            <person name="Bonito G."/>
        </authorList>
    </citation>
    <scope>NUCLEOTIDE SEQUENCE</scope>
    <source>
        <strain evidence="2">NRRL 6426</strain>
    </source>
</reference>
<keyword evidence="3" id="KW-1185">Reference proteome</keyword>
<accession>A0A9P5RW68</accession>
<organism evidence="2 3">
    <name type="scientific">Linnemannia schmuckeri</name>
    <dbReference type="NCBI Taxonomy" id="64567"/>
    <lineage>
        <taxon>Eukaryota</taxon>
        <taxon>Fungi</taxon>
        <taxon>Fungi incertae sedis</taxon>
        <taxon>Mucoromycota</taxon>
        <taxon>Mortierellomycotina</taxon>
        <taxon>Mortierellomycetes</taxon>
        <taxon>Mortierellales</taxon>
        <taxon>Mortierellaceae</taxon>
        <taxon>Linnemannia</taxon>
    </lineage>
</organism>
<protein>
    <submittedName>
        <fullName evidence="2">Uncharacterized protein</fullName>
    </submittedName>
</protein>
<proteinExistence type="predicted"/>
<feature type="compositionally biased region" description="Polar residues" evidence="1">
    <location>
        <begin position="951"/>
        <end position="960"/>
    </location>
</feature>
<evidence type="ECO:0000313" key="2">
    <source>
        <dbReference type="EMBL" id="KAF9148983.1"/>
    </source>
</evidence>
<name>A0A9P5RW68_9FUNG</name>
<feature type="region of interest" description="Disordered" evidence="1">
    <location>
        <begin position="188"/>
        <end position="217"/>
    </location>
</feature>
<dbReference type="EMBL" id="JAAAUQ010000589">
    <property type="protein sequence ID" value="KAF9148983.1"/>
    <property type="molecule type" value="Genomic_DNA"/>
</dbReference>
<evidence type="ECO:0000313" key="3">
    <source>
        <dbReference type="Proteomes" id="UP000748756"/>
    </source>
</evidence>
<feature type="compositionally biased region" description="Basic and acidic residues" evidence="1">
    <location>
        <begin position="188"/>
        <end position="199"/>
    </location>
</feature>
<gene>
    <name evidence="2" type="ORF">BG015_009244</name>
</gene>
<dbReference type="Proteomes" id="UP000748756">
    <property type="component" value="Unassembled WGS sequence"/>
</dbReference>
<feature type="region of interest" description="Disordered" evidence="1">
    <location>
        <begin position="922"/>
        <end position="960"/>
    </location>
</feature>
<feature type="compositionally biased region" description="Acidic residues" evidence="1">
    <location>
        <begin position="86"/>
        <end position="106"/>
    </location>
</feature>
<dbReference type="AlphaFoldDB" id="A0A9P5RW68"/>